<reference evidence="1 2" key="1">
    <citation type="submission" date="2017-12" db="EMBL/GenBank/DDBJ databases">
        <title>Comparative genomics of Botrytis spp.</title>
        <authorList>
            <person name="Valero-Jimenez C.A."/>
            <person name="Tapia P."/>
            <person name="Veloso J."/>
            <person name="Silva-Moreno E."/>
            <person name="Staats M."/>
            <person name="Valdes J.H."/>
            <person name="Van Kan J.A.L."/>
        </authorList>
    </citation>
    <scope>NUCLEOTIDE SEQUENCE [LARGE SCALE GENOMIC DNA]</scope>
    <source>
        <strain evidence="1 2">Be9601</strain>
    </source>
</reference>
<comment type="caution">
    <text evidence="1">The sequence shown here is derived from an EMBL/GenBank/DDBJ whole genome shotgun (WGS) entry which is preliminary data.</text>
</comment>
<evidence type="ECO:0000313" key="2">
    <source>
        <dbReference type="Proteomes" id="UP000297229"/>
    </source>
</evidence>
<sequence>MTETNEITTRIAFLGWPLTILDTRLEKDKTPSRATANTKRDAANTAIAVLNQRATIQMMFMKMCPPSPRITAYSGTNGCGPPKEKNVSASGYGNIRII</sequence>
<keyword evidence="2" id="KW-1185">Reference proteome</keyword>
<protein>
    <submittedName>
        <fullName evidence="1">Uncharacterized protein</fullName>
    </submittedName>
</protein>
<evidence type="ECO:0000313" key="1">
    <source>
        <dbReference type="EMBL" id="TGO71354.1"/>
    </source>
</evidence>
<dbReference type="AlphaFoldDB" id="A0A4Z1JDP3"/>
<gene>
    <name evidence="1" type="ORF">BELL_0588g00050</name>
</gene>
<accession>A0A4Z1JDP3</accession>
<organism evidence="1 2">
    <name type="scientific">Botrytis elliptica</name>
    <dbReference type="NCBI Taxonomy" id="278938"/>
    <lineage>
        <taxon>Eukaryota</taxon>
        <taxon>Fungi</taxon>
        <taxon>Dikarya</taxon>
        <taxon>Ascomycota</taxon>
        <taxon>Pezizomycotina</taxon>
        <taxon>Leotiomycetes</taxon>
        <taxon>Helotiales</taxon>
        <taxon>Sclerotiniaceae</taxon>
        <taxon>Botrytis</taxon>
    </lineage>
</organism>
<proteinExistence type="predicted"/>
<name>A0A4Z1JDP3_9HELO</name>
<dbReference type="EMBL" id="PQXM01000586">
    <property type="protein sequence ID" value="TGO71354.1"/>
    <property type="molecule type" value="Genomic_DNA"/>
</dbReference>
<dbReference type="Proteomes" id="UP000297229">
    <property type="component" value="Unassembled WGS sequence"/>
</dbReference>